<proteinExistence type="predicted"/>
<organism evidence="1">
    <name type="scientific">marine sediment metagenome</name>
    <dbReference type="NCBI Taxonomy" id="412755"/>
    <lineage>
        <taxon>unclassified sequences</taxon>
        <taxon>metagenomes</taxon>
        <taxon>ecological metagenomes</taxon>
    </lineage>
</organism>
<reference evidence="1" key="1">
    <citation type="journal article" date="2015" name="Nature">
        <title>Complex archaea that bridge the gap between prokaryotes and eukaryotes.</title>
        <authorList>
            <person name="Spang A."/>
            <person name="Saw J.H."/>
            <person name="Jorgensen S.L."/>
            <person name="Zaremba-Niedzwiedzka K."/>
            <person name="Martijn J."/>
            <person name="Lind A.E."/>
            <person name="van Eijk R."/>
            <person name="Schleper C."/>
            <person name="Guy L."/>
            <person name="Ettema T.J."/>
        </authorList>
    </citation>
    <scope>NUCLEOTIDE SEQUENCE</scope>
</reference>
<evidence type="ECO:0000313" key="1">
    <source>
        <dbReference type="EMBL" id="KKN39036.1"/>
    </source>
</evidence>
<comment type="caution">
    <text evidence="1">The sequence shown here is derived from an EMBL/GenBank/DDBJ whole genome shotgun (WGS) entry which is preliminary data.</text>
</comment>
<sequence>MNQMVPPYVGIDDTPAWMLWRNPETGKHEAILIAWYNFDYYNEKGFLTLKSFGTQGDAEEYLKDFWDSYWRLGK</sequence>
<dbReference type="EMBL" id="LAZR01001787">
    <property type="protein sequence ID" value="KKN39036.1"/>
    <property type="molecule type" value="Genomic_DNA"/>
</dbReference>
<protein>
    <submittedName>
        <fullName evidence="1">Uncharacterized protein</fullName>
    </submittedName>
</protein>
<dbReference type="AlphaFoldDB" id="A0A0F9SPZ1"/>
<accession>A0A0F9SPZ1</accession>
<name>A0A0F9SPZ1_9ZZZZ</name>
<gene>
    <name evidence="1" type="ORF">LCGC14_0747600</name>
</gene>